<dbReference type="InterPro" id="IPR015422">
    <property type="entry name" value="PyrdxlP-dep_Trfase_small"/>
</dbReference>
<dbReference type="GO" id="GO:0047804">
    <property type="term" value="F:cysteine-S-conjugate beta-lyase activity"/>
    <property type="evidence" value="ECO:0007669"/>
    <property type="project" value="UniProtKB-EC"/>
</dbReference>
<evidence type="ECO:0000256" key="4">
    <source>
        <dbReference type="ARBA" id="ARBA00023239"/>
    </source>
</evidence>
<organism evidence="7">
    <name type="scientific">hydrothermal vent metagenome</name>
    <dbReference type="NCBI Taxonomy" id="652676"/>
    <lineage>
        <taxon>unclassified sequences</taxon>
        <taxon>metagenomes</taxon>
        <taxon>ecological metagenomes</taxon>
    </lineage>
</organism>
<dbReference type="Gene3D" id="3.40.640.10">
    <property type="entry name" value="Type I PLP-dependent aspartate aminotransferase-like (Major domain)"/>
    <property type="match status" value="1"/>
</dbReference>
<dbReference type="InterPro" id="IPR051798">
    <property type="entry name" value="Class-II_PLP-Dep_Aminotrans"/>
</dbReference>
<gene>
    <name evidence="7" type="ORF">MNBD_CHLOROFLEXI01-2208</name>
</gene>
<dbReference type="Pfam" id="PF00155">
    <property type="entry name" value="Aminotran_1_2"/>
    <property type="match status" value="1"/>
</dbReference>
<accession>A0A3B0VH21</accession>
<proteinExistence type="inferred from homology"/>
<dbReference type="PANTHER" id="PTHR43525">
    <property type="entry name" value="PROTEIN MALY"/>
    <property type="match status" value="1"/>
</dbReference>
<keyword evidence="4 7" id="KW-0456">Lyase</keyword>
<dbReference type="SUPFAM" id="SSF53383">
    <property type="entry name" value="PLP-dependent transferases"/>
    <property type="match status" value="1"/>
</dbReference>
<dbReference type="InterPro" id="IPR015424">
    <property type="entry name" value="PyrdxlP-dep_Trfase"/>
</dbReference>
<evidence type="ECO:0000256" key="3">
    <source>
        <dbReference type="ARBA" id="ARBA00022898"/>
    </source>
</evidence>
<dbReference type="CDD" id="cd00609">
    <property type="entry name" value="AAT_like"/>
    <property type="match status" value="1"/>
</dbReference>
<dbReference type="NCBIfam" id="TIGR04350">
    <property type="entry name" value="C_S_lyase_PatB"/>
    <property type="match status" value="1"/>
</dbReference>
<sequence length="405" mass="46428">MEYDFDTIHQRTNSNSIKWDFMYKNGVLQQRKTGDDPLAADSLLPMWVADMDFAIPQPVIDALTYCAKNGIFGYSRPTDGYYESIINWMWRRHDWQVERDWILTTSGVMPAICMLIQTFTEPGDKIIVQTPLFNPIFQAIEENGRVVANNRLLYDNGRYLMDFADLATKAADPYTKMIILCSPHNPVGRVWSHAELHRLGEICTQHDVLIVSDEIHADLTYSWASFTTFGVVDAAFNNRFIFCSSPSKTFNLPGLQTANTIIPNKALREQFLLTLQKMNQLFGYNIFGILALQTAYEQGQEWLTQLIAYLETNYSYLQTYLAEHLPQLTAVRPDALYLIWIDCHALELDSKSLKSLFFEEAKVYLTEGSTYGIEGNGFVRLNIACPRPILTNALERIRHAVNRLD</sequence>
<protein>
    <recommendedName>
        <fullName evidence="2">cysteine-S-conjugate beta-lyase</fullName>
        <ecNumber evidence="2">4.4.1.13</ecNumber>
    </recommendedName>
</protein>
<evidence type="ECO:0000256" key="2">
    <source>
        <dbReference type="ARBA" id="ARBA00012224"/>
    </source>
</evidence>
<name>A0A3B0VH21_9ZZZZ</name>
<dbReference type="InterPro" id="IPR027619">
    <property type="entry name" value="C-S_lyase_PatB-like"/>
</dbReference>
<dbReference type="EC" id="4.4.1.13" evidence="2"/>
<feature type="domain" description="Aminotransferase class I/classII large" evidence="6">
    <location>
        <begin position="79"/>
        <end position="397"/>
    </location>
</feature>
<comment type="cofactor">
    <cofactor evidence="1">
        <name>pyridoxal 5'-phosphate</name>
        <dbReference type="ChEBI" id="CHEBI:597326"/>
    </cofactor>
</comment>
<comment type="similarity">
    <text evidence="5">Belongs to the class-II pyridoxal-phosphate-dependent aminotransferase family. MalY/PatB cystathionine beta-lyase subfamily.</text>
</comment>
<reference evidence="7" key="1">
    <citation type="submission" date="2018-06" db="EMBL/GenBank/DDBJ databases">
        <authorList>
            <person name="Zhirakovskaya E."/>
        </authorList>
    </citation>
    <scope>NUCLEOTIDE SEQUENCE</scope>
</reference>
<dbReference type="InterPro" id="IPR015421">
    <property type="entry name" value="PyrdxlP-dep_Trfase_major"/>
</dbReference>
<evidence type="ECO:0000256" key="5">
    <source>
        <dbReference type="ARBA" id="ARBA00037974"/>
    </source>
</evidence>
<dbReference type="EMBL" id="UOEU01000980">
    <property type="protein sequence ID" value="VAW42908.1"/>
    <property type="molecule type" value="Genomic_DNA"/>
</dbReference>
<evidence type="ECO:0000313" key="7">
    <source>
        <dbReference type="EMBL" id="VAW42908.1"/>
    </source>
</evidence>
<dbReference type="GO" id="GO:0030170">
    <property type="term" value="F:pyridoxal phosphate binding"/>
    <property type="evidence" value="ECO:0007669"/>
    <property type="project" value="InterPro"/>
</dbReference>
<dbReference type="Gene3D" id="3.90.1150.10">
    <property type="entry name" value="Aspartate Aminotransferase, domain 1"/>
    <property type="match status" value="1"/>
</dbReference>
<dbReference type="AlphaFoldDB" id="A0A3B0VH21"/>
<dbReference type="PANTHER" id="PTHR43525:SF1">
    <property type="entry name" value="PROTEIN MALY"/>
    <property type="match status" value="1"/>
</dbReference>
<keyword evidence="3" id="KW-0663">Pyridoxal phosphate</keyword>
<evidence type="ECO:0000256" key="1">
    <source>
        <dbReference type="ARBA" id="ARBA00001933"/>
    </source>
</evidence>
<evidence type="ECO:0000259" key="6">
    <source>
        <dbReference type="Pfam" id="PF00155"/>
    </source>
</evidence>
<dbReference type="InterPro" id="IPR004839">
    <property type="entry name" value="Aminotransferase_I/II_large"/>
</dbReference>